<organism evidence="1 2">
    <name type="scientific">Nannocystis radixulma</name>
    <dbReference type="NCBI Taxonomy" id="2995305"/>
    <lineage>
        <taxon>Bacteria</taxon>
        <taxon>Pseudomonadati</taxon>
        <taxon>Myxococcota</taxon>
        <taxon>Polyangia</taxon>
        <taxon>Nannocystales</taxon>
        <taxon>Nannocystaceae</taxon>
        <taxon>Nannocystis</taxon>
    </lineage>
</organism>
<reference evidence="1 2" key="1">
    <citation type="submission" date="2022-11" db="EMBL/GenBank/DDBJ databases">
        <title>Minimal conservation of predation-associated metabolite biosynthetic gene clusters underscores biosynthetic potential of Myxococcota including descriptions for ten novel species: Archangium lansinium sp. nov., Myxococcus landrumus sp. nov., Nannocystis bai.</title>
        <authorList>
            <person name="Ahearne A."/>
            <person name="Stevens C."/>
            <person name="Dowd S."/>
        </authorList>
    </citation>
    <scope>NUCLEOTIDE SEQUENCE [LARGE SCALE GENOMIC DNA]</scope>
    <source>
        <strain evidence="1 2">NCELM</strain>
    </source>
</reference>
<gene>
    <name evidence="1" type="ORF">POL58_42120</name>
</gene>
<keyword evidence="2" id="KW-1185">Reference proteome</keyword>
<proteinExistence type="predicted"/>
<evidence type="ECO:0000313" key="2">
    <source>
        <dbReference type="Proteomes" id="UP001217838"/>
    </source>
</evidence>
<dbReference type="Proteomes" id="UP001217838">
    <property type="component" value="Unassembled WGS sequence"/>
</dbReference>
<protein>
    <submittedName>
        <fullName evidence="1">Uncharacterized protein</fullName>
    </submittedName>
</protein>
<dbReference type="RefSeq" id="WP_272008642.1">
    <property type="nucleotide sequence ID" value="NZ_JAQNDN010000024.1"/>
</dbReference>
<accession>A0ABT5BNB0</accession>
<name>A0ABT5BNB0_9BACT</name>
<sequence>MNLREQREDTRAWRAVWLGLAFACGSPPPPPGVQDVAQELAQLARGESQDELEIAALGERTTDLRLRADRIATQWRLAKRDFEQAAAQYDKAVDTGRQASEHFASAIEDFQRAEQRYRQTALLIVAIAASAQLCASTASTRSFRAQLRAEGVDLTGQDIDHIWPRSLGGIDHPLNYQVLDAHLNRSLGAGVVQKFMTQPLALVQGLAVSALASLSC</sequence>
<dbReference type="EMBL" id="JAQNDN010000024">
    <property type="protein sequence ID" value="MDC0674421.1"/>
    <property type="molecule type" value="Genomic_DNA"/>
</dbReference>
<comment type="caution">
    <text evidence="1">The sequence shown here is derived from an EMBL/GenBank/DDBJ whole genome shotgun (WGS) entry which is preliminary data.</text>
</comment>
<evidence type="ECO:0000313" key="1">
    <source>
        <dbReference type="EMBL" id="MDC0674421.1"/>
    </source>
</evidence>